<protein>
    <submittedName>
        <fullName evidence="1">Uncharacterized protein</fullName>
    </submittedName>
</protein>
<proteinExistence type="predicted"/>
<accession>A0A9P6EQJ7</accession>
<dbReference type="EMBL" id="MU157830">
    <property type="protein sequence ID" value="KAF9532869.1"/>
    <property type="molecule type" value="Genomic_DNA"/>
</dbReference>
<evidence type="ECO:0000313" key="2">
    <source>
        <dbReference type="Proteomes" id="UP000807306"/>
    </source>
</evidence>
<gene>
    <name evidence="1" type="ORF">CPB83DRAFT_846505</name>
</gene>
<name>A0A9P6EQJ7_9AGAR</name>
<organism evidence="1 2">
    <name type="scientific">Crepidotus variabilis</name>
    <dbReference type="NCBI Taxonomy" id="179855"/>
    <lineage>
        <taxon>Eukaryota</taxon>
        <taxon>Fungi</taxon>
        <taxon>Dikarya</taxon>
        <taxon>Basidiomycota</taxon>
        <taxon>Agaricomycotina</taxon>
        <taxon>Agaricomycetes</taxon>
        <taxon>Agaricomycetidae</taxon>
        <taxon>Agaricales</taxon>
        <taxon>Agaricineae</taxon>
        <taxon>Crepidotaceae</taxon>
        <taxon>Crepidotus</taxon>
    </lineage>
</organism>
<evidence type="ECO:0000313" key="1">
    <source>
        <dbReference type="EMBL" id="KAF9532869.1"/>
    </source>
</evidence>
<reference evidence="1" key="1">
    <citation type="submission" date="2020-11" db="EMBL/GenBank/DDBJ databases">
        <authorList>
            <consortium name="DOE Joint Genome Institute"/>
            <person name="Ahrendt S."/>
            <person name="Riley R."/>
            <person name="Andreopoulos W."/>
            <person name="Labutti K."/>
            <person name="Pangilinan J."/>
            <person name="Ruiz-Duenas F.J."/>
            <person name="Barrasa J.M."/>
            <person name="Sanchez-Garcia M."/>
            <person name="Camarero S."/>
            <person name="Miyauchi S."/>
            <person name="Serrano A."/>
            <person name="Linde D."/>
            <person name="Babiker R."/>
            <person name="Drula E."/>
            <person name="Ayuso-Fernandez I."/>
            <person name="Pacheco R."/>
            <person name="Padilla G."/>
            <person name="Ferreira P."/>
            <person name="Barriuso J."/>
            <person name="Kellner H."/>
            <person name="Castanera R."/>
            <person name="Alfaro M."/>
            <person name="Ramirez L."/>
            <person name="Pisabarro A.G."/>
            <person name="Kuo A."/>
            <person name="Tritt A."/>
            <person name="Lipzen A."/>
            <person name="He G."/>
            <person name="Yan M."/>
            <person name="Ng V."/>
            <person name="Cullen D."/>
            <person name="Martin F."/>
            <person name="Rosso M.-N."/>
            <person name="Henrissat B."/>
            <person name="Hibbett D."/>
            <person name="Martinez A.T."/>
            <person name="Grigoriev I.V."/>
        </authorList>
    </citation>
    <scope>NUCLEOTIDE SEQUENCE</scope>
    <source>
        <strain evidence="1">CBS 506.95</strain>
    </source>
</reference>
<dbReference type="Proteomes" id="UP000807306">
    <property type="component" value="Unassembled WGS sequence"/>
</dbReference>
<dbReference type="AlphaFoldDB" id="A0A9P6EQJ7"/>
<keyword evidence="2" id="KW-1185">Reference proteome</keyword>
<comment type="caution">
    <text evidence="1">The sequence shown here is derived from an EMBL/GenBank/DDBJ whole genome shotgun (WGS) entry which is preliminary data.</text>
</comment>
<sequence>MCKKDFTSLVIRHGDICVTKEVKVISSTMAFVAKKGGLEDLVFIPVGKETKTFEVSISSLDELRIPSMTALRGAFEDITQQFHNMTKVATTPTLSMGQAKHYQRRSSSITGDEPSYFTFREDTEVLLEVCQHVRLPHQILTSLQ</sequence>